<keyword evidence="3" id="KW-1185">Reference proteome</keyword>
<feature type="transmembrane region" description="Helical" evidence="1">
    <location>
        <begin position="43"/>
        <end position="65"/>
    </location>
</feature>
<name>A0A9W6HR09_9MICO</name>
<keyword evidence="1" id="KW-1133">Transmembrane helix</keyword>
<protein>
    <submittedName>
        <fullName evidence="2">Uncharacterized protein</fullName>
    </submittedName>
</protein>
<keyword evidence="1" id="KW-0812">Transmembrane</keyword>
<evidence type="ECO:0000313" key="2">
    <source>
        <dbReference type="EMBL" id="GLK01302.1"/>
    </source>
</evidence>
<dbReference type="Proteomes" id="UP001142325">
    <property type="component" value="Unassembled WGS sequence"/>
</dbReference>
<evidence type="ECO:0000256" key="1">
    <source>
        <dbReference type="SAM" id="Phobius"/>
    </source>
</evidence>
<gene>
    <name evidence="2" type="ORF">GCM10017596_10170</name>
</gene>
<comment type="caution">
    <text evidence="2">The sequence shown here is derived from an EMBL/GenBank/DDBJ whole genome shotgun (WGS) entry which is preliminary data.</text>
</comment>
<proteinExistence type="predicted"/>
<reference evidence="2" key="2">
    <citation type="submission" date="2023-01" db="EMBL/GenBank/DDBJ databases">
        <authorList>
            <person name="Sun Q."/>
            <person name="Evtushenko L."/>
        </authorList>
    </citation>
    <scope>NUCLEOTIDE SEQUENCE</scope>
    <source>
        <strain evidence="2">VKM Ac-1958</strain>
    </source>
</reference>
<accession>A0A9W6HR09</accession>
<keyword evidence="1" id="KW-0472">Membrane</keyword>
<evidence type="ECO:0000313" key="3">
    <source>
        <dbReference type="Proteomes" id="UP001142325"/>
    </source>
</evidence>
<sequence>MTLPEDAQNPLAPPLAPPLVAPASADAAPAAPPRETWWRRNRLALGAVAVLFPVAVGVIGSYEWWGYFSGRPVIAIDQDEDGVVTHADAIWGPVKSKAFATDEGFDVPPGSSLILVQIPVDVQGEKTNCEAPELVEQRTGRRWTQVRTEIGLPSDSEEPTDCLADQSAPFDIFVPFVVPDDAEGPYWVEIDTLTSPEFIRFTIDP</sequence>
<organism evidence="2 3">
    <name type="scientific">Microbacterium keratanolyticum</name>
    <dbReference type="NCBI Taxonomy" id="67574"/>
    <lineage>
        <taxon>Bacteria</taxon>
        <taxon>Bacillati</taxon>
        <taxon>Actinomycetota</taxon>
        <taxon>Actinomycetes</taxon>
        <taxon>Micrococcales</taxon>
        <taxon>Microbacteriaceae</taxon>
        <taxon>Microbacterium</taxon>
    </lineage>
</organism>
<dbReference type="AlphaFoldDB" id="A0A9W6HR09"/>
<dbReference type="EMBL" id="BSET01000001">
    <property type="protein sequence ID" value="GLK01302.1"/>
    <property type="molecule type" value="Genomic_DNA"/>
</dbReference>
<dbReference type="RefSeq" id="WP_204938955.1">
    <property type="nucleotide sequence ID" value="NZ_BAAAUM010000001.1"/>
</dbReference>
<reference evidence="2" key="1">
    <citation type="journal article" date="2014" name="Int. J. Syst. Evol. Microbiol.">
        <title>Complete genome sequence of Corynebacterium casei LMG S-19264T (=DSM 44701T), isolated from a smear-ripened cheese.</title>
        <authorList>
            <consortium name="US DOE Joint Genome Institute (JGI-PGF)"/>
            <person name="Walter F."/>
            <person name="Albersmeier A."/>
            <person name="Kalinowski J."/>
            <person name="Ruckert C."/>
        </authorList>
    </citation>
    <scope>NUCLEOTIDE SEQUENCE</scope>
    <source>
        <strain evidence="2">VKM Ac-1958</strain>
    </source>
</reference>